<evidence type="ECO:0000256" key="12">
    <source>
        <dbReference type="ARBA" id="ARBA00022840"/>
    </source>
</evidence>
<dbReference type="GO" id="GO:0046656">
    <property type="term" value="P:folic acid biosynthetic process"/>
    <property type="evidence" value="ECO:0007669"/>
    <property type="project" value="UniProtKB-KW"/>
</dbReference>
<comment type="pathway">
    <text evidence="2">Cofactor biosynthesis; tetrahydrofolate biosynthesis; 7,8-dihydrofolate from 2-amino-4-hydroxy-6-hydroxymethyl-7,8-dihydropteridine diphosphate and 4-aminobenzoate: step 2/2.</text>
</comment>
<dbReference type="InterPro" id="IPR004101">
    <property type="entry name" value="Mur_ligase_C"/>
</dbReference>
<comment type="cofactor">
    <cofactor evidence="1">
        <name>Mg(2+)</name>
        <dbReference type="ChEBI" id="CHEBI:18420"/>
    </cofactor>
</comment>
<evidence type="ECO:0000313" key="21">
    <source>
        <dbReference type="EMBL" id="MBB6217088.1"/>
    </source>
</evidence>
<reference evidence="21 22" key="1">
    <citation type="submission" date="2020-08" db="EMBL/GenBank/DDBJ databases">
        <title>Genomic Encyclopedia of Type Strains, Phase IV (KMG-IV): sequencing the most valuable type-strain genomes for metagenomic binning, comparative biology and taxonomic classification.</title>
        <authorList>
            <person name="Goeker M."/>
        </authorList>
    </citation>
    <scope>NUCLEOTIDE SEQUENCE [LARGE SCALE GENOMIC DNA]</scope>
    <source>
        <strain evidence="21 22">DSM 103526</strain>
    </source>
</reference>
<evidence type="ECO:0000259" key="20">
    <source>
        <dbReference type="Pfam" id="PF08245"/>
    </source>
</evidence>
<evidence type="ECO:0000256" key="7">
    <source>
        <dbReference type="ARBA" id="ARBA00013025"/>
    </source>
</evidence>
<evidence type="ECO:0000256" key="14">
    <source>
        <dbReference type="ARBA" id="ARBA00022909"/>
    </source>
</evidence>
<keyword evidence="11 18" id="KW-0547">Nucleotide-binding</keyword>
<keyword evidence="12 18" id="KW-0067">ATP-binding</keyword>
<dbReference type="InterPro" id="IPR036565">
    <property type="entry name" value="Mur-like_cat_sf"/>
</dbReference>
<comment type="similarity">
    <text evidence="4 18">Belongs to the folylpolyglutamate synthase family.</text>
</comment>
<accession>A0A841KXT4</accession>
<organism evidence="21 22">
    <name type="scientific">Anaerosolibacter carboniphilus</name>
    <dbReference type="NCBI Taxonomy" id="1417629"/>
    <lineage>
        <taxon>Bacteria</taxon>
        <taxon>Bacillati</taxon>
        <taxon>Bacillota</taxon>
        <taxon>Clostridia</taxon>
        <taxon>Peptostreptococcales</taxon>
        <taxon>Thermotaleaceae</taxon>
        <taxon>Anaerosolibacter</taxon>
    </lineage>
</organism>
<dbReference type="InterPro" id="IPR013221">
    <property type="entry name" value="Mur_ligase_cen"/>
</dbReference>
<evidence type="ECO:0000259" key="19">
    <source>
        <dbReference type="Pfam" id="PF02875"/>
    </source>
</evidence>
<comment type="pathway">
    <text evidence="3">Cofactor biosynthesis; tetrahydrofolylpolyglutamate biosynthesis.</text>
</comment>
<dbReference type="Gene3D" id="3.40.1190.10">
    <property type="entry name" value="Mur-like, catalytic domain"/>
    <property type="match status" value="1"/>
</dbReference>
<dbReference type="GO" id="GO:0046872">
    <property type="term" value="F:metal ion binding"/>
    <property type="evidence" value="ECO:0007669"/>
    <property type="project" value="UniProtKB-KW"/>
</dbReference>
<comment type="catalytic activity">
    <reaction evidence="17">
        <text>7,8-dihydropteroate + L-glutamate + ATP = 7,8-dihydrofolate + ADP + phosphate + H(+)</text>
        <dbReference type="Rhea" id="RHEA:23584"/>
        <dbReference type="ChEBI" id="CHEBI:15378"/>
        <dbReference type="ChEBI" id="CHEBI:17839"/>
        <dbReference type="ChEBI" id="CHEBI:29985"/>
        <dbReference type="ChEBI" id="CHEBI:30616"/>
        <dbReference type="ChEBI" id="CHEBI:43474"/>
        <dbReference type="ChEBI" id="CHEBI:57451"/>
        <dbReference type="ChEBI" id="CHEBI:456216"/>
        <dbReference type="EC" id="6.3.2.12"/>
    </reaction>
</comment>
<dbReference type="FunFam" id="3.40.1190.10:FF:000004">
    <property type="entry name" value="Dihydrofolate synthase/folylpolyglutamate synthase"/>
    <property type="match status" value="1"/>
</dbReference>
<dbReference type="GO" id="GO:0008841">
    <property type="term" value="F:dihydrofolate synthase activity"/>
    <property type="evidence" value="ECO:0007669"/>
    <property type="project" value="UniProtKB-EC"/>
</dbReference>
<evidence type="ECO:0000256" key="17">
    <source>
        <dbReference type="ARBA" id="ARBA00049161"/>
    </source>
</evidence>
<dbReference type="Pfam" id="PF08245">
    <property type="entry name" value="Mur_ligase_M"/>
    <property type="match status" value="1"/>
</dbReference>
<comment type="caution">
    <text evidence="21">The sequence shown here is derived from an EMBL/GenBank/DDBJ whole genome shotgun (WGS) entry which is preliminary data.</text>
</comment>
<dbReference type="Gene3D" id="3.90.190.20">
    <property type="entry name" value="Mur ligase, C-terminal domain"/>
    <property type="match status" value="1"/>
</dbReference>
<evidence type="ECO:0000256" key="18">
    <source>
        <dbReference type="PIRNR" id="PIRNR001563"/>
    </source>
</evidence>
<evidence type="ECO:0000256" key="3">
    <source>
        <dbReference type="ARBA" id="ARBA00005150"/>
    </source>
</evidence>
<dbReference type="NCBIfam" id="TIGR01499">
    <property type="entry name" value="folC"/>
    <property type="match status" value="1"/>
</dbReference>
<evidence type="ECO:0000256" key="10">
    <source>
        <dbReference type="ARBA" id="ARBA00022723"/>
    </source>
</evidence>
<dbReference type="Proteomes" id="UP000579281">
    <property type="component" value="Unassembled WGS sequence"/>
</dbReference>
<evidence type="ECO:0000256" key="9">
    <source>
        <dbReference type="ARBA" id="ARBA00022598"/>
    </source>
</evidence>
<dbReference type="InterPro" id="IPR018109">
    <property type="entry name" value="Folylpolyglutamate_synth_CS"/>
</dbReference>
<evidence type="ECO:0000256" key="6">
    <source>
        <dbReference type="ARBA" id="ARBA00013023"/>
    </source>
</evidence>
<name>A0A841KXT4_9FIRM</name>
<dbReference type="AlphaFoldDB" id="A0A841KXT4"/>
<dbReference type="PROSITE" id="PS01011">
    <property type="entry name" value="FOLYLPOLYGLU_SYNT_1"/>
    <property type="match status" value="1"/>
</dbReference>
<keyword evidence="22" id="KW-1185">Reference proteome</keyword>
<evidence type="ECO:0000256" key="11">
    <source>
        <dbReference type="ARBA" id="ARBA00022741"/>
    </source>
</evidence>
<keyword evidence="14" id="KW-0289">Folate biosynthesis</keyword>
<sequence length="433" mass="48080">MNYEQALDYIHGTYKFGSKLGLGNINYLLHLMENPHKGLKVIHVAGTNGKGSTCAYISSVLIEQGYRVGLYTSPYLEEFTERIRVNGVNIPKEELAEITAYTKEKVELMLSHGKNHPTEFEVVTAIGFEYFKRKKVDYLVLEVGLGGRGDSTNVIDDPLVSVITPIDYDHVDYLGDTLGKIAFEKAGIIKNNCPVVTYPQKEEAMEVIEGVSRELKAPVTIAPIAMAEIVSYDDSGQCFHVSYGEERIENMKISMLGEHQIQNATVALTALYILESVHQITISKEALYKGFMNANWPGRLEVIRRSPTIIIDGAHNVHGMQALSRTIKTLYSEKNIVLVIGILGDKNVEGMLREIVPLAKRIVLTKPNNPRAMDLDMLAEKVSVYGKTTIKAEPIPSAVNEALNSSSIDDVIVFCGSLYMIGDVRSLLKEQNR</sequence>
<dbReference type="InterPro" id="IPR001645">
    <property type="entry name" value="Folylpolyglutamate_synth"/>
</dbReference>
<evidence type="ECO:0000256" key="1">
    <source>
        <dbReference type="ARBA" id="ARBA00001946"/>
    </source>
</evidence>
<dbReference type="PANTHER" id="PTHR11136:SF0">
    <property type="entry name" value="DIHYDROFOLATE SYNTHETASE-RELATED"/>
    <property type="match status" value="1"/>
</dbReference>
<dbReference type="RefSeq" id="WP_184311603.1">
    <property type="nucleotide sequence ID" value="NZ_JACHEN010000020.1"/>
</dbReference>
<evidence type="ECO:0000256" key="15">
    <source>
        <dbReference type="ARBA" id="ARBA00030592"/>
    </source>
</evidence>
<evidence type="ECO:0000256" key="5">
    <source>
        <dbReference type="ARBA" id="ARBA00011245"/>
    </source>
</evidence>
<dbReference type="GO" id="GO:0005737">
    <property type="term" value="C:cytoplasm"/>
    <property type="evidence" value="ECO:0007669"/>
    <property type="project" value="TreeGrafter"/>
</dbReference>
<dbReference type="Pfam" id="PF02875">
    <property type="entry name" value="Mur_ligase_C"/>
    <property type="match status" value="1"/>
</dbReference>
<dbReference type="PANTHER" id="PTHR11136">
    <property type="entry name" value="FOLYLPOLYGLUTAMATE SYNTHASE-RELATED"/>
    <property type="match status" value="1"/>
</dbReference>
<evidence type="ECO:0000256" key="4">
    <source>
        <dbReference type="ARBA" id="ARBA00008276"/>
    </source>
</evidence>
<feature type="domain" description="Mur ligase central" evidence="20">
    <location>
        <begin position="44"/>
        <end position="270"/>
    </location>
</feature>
<feature type="domain" description="Mur ligase C-terminal" evidence="19">
    <location>
        <begin position="298"/>
        <end position="417"/>
    </location>
</feature>
<comment type="catalytic activity">
    <reaction evidence="16">
        <text>(6S)-5,6,7,8-tetrahydrofolyl-(gamma-L-Glu)(n) + L-glutamate + ATP = (6S)-5,6,7,8-tetrahydrofolyl-(gamma-L-Glu)(n+1) + ADP + phosphate + H(+)</text>
        <dbReference type="Rhea" id="RHEA:10580"/>
        <dbReference type="Rhea" id="RHEA-COMP:14738"/>
        <dbReference type="Rhea" id="RHEA-COMP:14740"/>
        <dbReference type="ChEBI" id="CHEBI:15378"/>
        <dbReference type="ChEBI" id="CHEBI:29985"/>
        <dbReference type="ChEBI" id="CHEBI:30616"/>
        <dbReference type="ChEBI" id="CHEBI:43474"/>
        <dbReference type="ChEBI" id="CHEBI:141005"/>
        <dbReference type="ChEBI" id="CHEBI:456216"/>
        <dbReference type="EC" id="6.3.2.17"/>
    </reaction>
</comment>
<keyword evidence="9 18" id="KW-0436">Ligase</keyword>
<dbReference type="PIRSF" id="PIRSF001563">
    <property type="entry name" value="Folylpolyglu_synth"/>
    <property type="match status" value="1"/>
</dbReference>
<dbReference type="EMBL" id="JACHEN010000020">
    <property type="protein sequence ID" value="MBB6217088.1"/>
    <property type="molecule type" value="Genomic_DNA"/>
</dbReference>
<comment type="subunit">
    <text evidence="5">Monomer.</text>
</comment>
<keyword evidence="10" id="KW-0479">Metal-binding</keyword>
<evidence type="ECO:0000256" key="13">
    <source>
        <dbReference type="ARBA" id="ARBA00022842"/>
    </source>
</evidence>
<gene>
    <name evidence="21" type="ORF">HNQ80_003194</name>
</gene>
<evidence type="ECO:0000256" key="16">
    <source>
        <dbReference type="ARBA" id="ARBA00047493"/>
    </source>
</evidence>
<dbReference type="InterPro" id="IPR036615">
    <property type="entry name" value="Mur_ligase_C_dom_sf"/>
</dbReference>
<proteinExistence type="inferred from homology"/>
<dbReference type="EC" id="6.3.2.17" evidence="7"/>
<evidence type="ECO:0000256" key="2">
    <source>
        <dbReference type="ARBA" id="ARBA00004799"/>
    </source>
</evidence>
<evidence type="ECO:0000256" key="8">
    <source>
        <dbReference type="ARBA" id="ARBA00019357"/>
    </source>
</evidence>
<dbReference type="SUPFAM" id="SSF53623">
    <property type="entry name" value="MurD-like peptide ligases, catalytic domain"/>
    <property type="match status" value="1"/>
</dbReference>
<dbReference type="GO" id="GO:0005524">
    <property type="term" value="F:ATP binding"/>
    <property type="evidence" value="ECO:0007669"/>
    <property type="project" value="UniProtKB-KW"/>
</dbReference>
<dbReference type="GO" id="GO:0004326">
    <property type="term" value="F:tetrahydrofolylpolyglutamate synthase activity"/>
    <property type="evidence" value="ECO:0007669"/>
    <property type="project" value="UniProtKB-EC"/>
</dbReference>
<dbReference type="EC" id="6.3.2.12" evidence="6"/>
<keyword evidence="13" id="KW-0460">Magnesium</keyword>
<dbReference type="PROSITE" id="PS01012">
    <property type="entry name" value="FOLYLPOLYGLU_SYNT_2"/>
    <property type="match status" value="1"/>
</dbReference>
<evidence type="ECO:0000313" key="22">
    <source>
        <dbReference type="Proteomes" id="UP000579281"/>
    </source>
</evidence>
<protein>
    <recommendedName>
        <fullName evidence="8">Dihydrofolate synthase/folylpolyglutamate synthase</fullName>
        <ecNumber evidence="6">6.3.2.12</ecNumber>
        <ecNumber evidence="7">6.3.2.17</ecNumber>
    </recommendedName>
    <alternativeName>
        <fullName evidence="15">Tetrahydrofolylpolyglutamate synthase</fullName>
    </alternativeName>
</protein>
<dbReference type="SUPFAM" id="SSF53244">
    <property type="entry name" value="MurD-like peptide ligases, peptide-binding domain"/>
    <property type="match status" value="1"/>
</dbReference>